<dbReference type="PROSITE" id="PS50048">
    <property type="entry name" value="ZN2_CY6_FUNGAL_2"/>
    <property type="match status" value="1"/>
</dbReference>
<protein>
    <recommendedName>
        <fullName evidence="7">Zn(2)-C6 fungal-type domain-containing protein</fullName>
    </recommendedName>
</protein>
<feature type="region of interest" description="Disordered" evidence="6">
    <location>
        <begin position="209"/>
        <end position="236"/>
    </location>
</feature>
<evidence type="ECO:0000256" key="4">
    <source>
        <dbReference type="ARBA" id="ARBA00023163"/>
    </source>
</evidence>
<accession>A0AAD9T7C0</accession>
<dbReference type="EMBL" id="JAUBYV010000001">
    <property type="protein sequence ID" value="KAK2629705.1"/>
    <property type="molecule type" value="Genomic_DNA"/>
</dbReference>
<dbReference type="InterPro" id="IPR036864">
    <property type="entry name" value="Zn2-C6_fun-type_DNA-bd_sf"/>
</dbReference>
<gene>
    <name evidence="8" type="ORF">QTJ16_000525</name>
</gene>
<evidence type="ECO:0000256" key="3">
    <source>
        <dbReference type="ARBA" id="ARBA00023125"/>
    </source>
</evidence>
<name>A0AAD9T7C0_9HELO</name>
<dbReference type="InterPro" id="IPR001138">
    <property type="entry name" value="Zn2Cys6_DnaBD"/>
</dbReference>
<dbReference type="GO" id="GO:0000981">
    <property type="term" value="F:DNA-binding transcription factor activity, RNA polymerase II-specific"/>
    <property type="evidence" value="ECO:0007669"/>
    <property type="project" value="InterPro"/>
</dbReference>
<dbReference type="PROSITE" id="PS00463">
    <property type="entry name" value="ZN2_CY6_FUNGAL_1"/>
    <property type="match status" value="1"/>
</dbReference>
<evidence type="ECO:0000256" key="6">
    <source>
        <dbReference type="SAM" id="MobiDB-lite"/>
    </source>
</evidence>
<organism evidence="8 9">
    <name type="scientific">Diplocarpon rosae</name>
    <dbReference type="NCBI Taxonomy" id="946125"/>
    <lineage>
        <taxon>Eukaryota</taxon>
        <taxon>Fungi</taxon>
        <taxon>Dikarya</taxon>
        <taxon>Ascomycota</taxon>
        <taxon>Pezizomycotina</taxon>
        <taxon>Leotiomycetes</taxon>
        <taxon>Helotiales</taxon>
        <taxon>Drepanopezizaceae</taxon>
        <taxon>Diplocarpon</taxon>
    </lineage>
</organism>
<dbReference type="GO" id="GO:0003677">
    <property type="term" value="F:DNA binding"/>
    <property type="evidence" value="ECO:0007669"/>
    <property type="project" value="UniProtKB-KW"/>
</dbReference>
<dbReference type="Pfam" id="PF08493">
    <property type="entry name" value="AflR"/>
    <property type="match status" value="1"/>
</dbReference>
<evidence type="ECO:0000313" key="8">
    <source>
        <dbReference type="EMBL" id="KAK2629705.1"/>
    </source>
</evidence>
<feature type="domain" description="Zn(2)-C6 fungal-type" evidence="7">
    <location>
        <begin position="27"/>
        <end position="57"/>
    </location>
</feature>
<dbReference type="SUPFAM" id="SSF57701">
    <property type="entry name" value="Zn2/Cys6 DNA-binding domain"/>
    <property type="match status" value="1"/>
</dbReference>
<reference evidence="8" key="1">
    <citation type="submission" date="2023-06" db="EMBL/GenBank/DDBJ databases">
        <title>Draft genome of Marssonina rosae.</title>
        <authorList>
            <person name="Cheng Q."/>
        </authorList>
    </citation>
    <scope>NUCLEOTIDE SEQUENCE</scope>
    <source>
        <strain evidence="8">R4</strain>
    </source>
</reference>
<keyword evidence="1" id="KW-0479">Metal-binding</keyword>
<feature type="region of interest" description="Disordered" evidence="6">
    <location>
        <begin position="85"/>
        <end position="112"/>
    </location>
</feature>
<keyword evidence="5" id="KW-0539">Nucleus</keyword>
<dbReference type="CDD" id="cd00067">
    <property type="entry name" value="GAL4"/>
    <property type="match status" value="1"/>
</dbReference>
<keyword evidence="4" id="KW-0804">Transcription</keyword>
<dbReference type="PRINTS" id="PR00755">
    <property type="entry name" value="AFLATOXINBRP"/>
</dbReference>
<evidence type="ECO:0000256" key="5">
    <source>
        <dbReference type="ARBA" id="ARBA00023242"/>
    </source>
</evidence>
<dbReference type="GO" id="GO:0005634">
    <property type="term" value="C:nucleus"/>
    <property type="evidence" value="ECO:0007669"/>
    <property type="project" value="InterPro"/>
</dbReference>
<keyword evidence="9" id="KW-1185">Reference proteome</keyword>
<proteinExistence type="predicted"/>
<dbReference type="GO" id="GO:0045122">
    <property type="term" value="P:aflatoxin biosynthetic process"/>
    <property type="evidence" value="ECO:0007669"/>
    <property type="project" value="InterPro"/>
</dbReference>
<comment type="caution">
    <text evidence="8">The sequence shown here is derived from an EMBL/GenBank/DDBJ whole genome shotgun (WGS) entry which is preliminary data.</text>
</comment>
<dbReference type="GO" id="GO:0008270">
    <property type="term" value="F:zinc ion binding"/>
    <property type="evidence" value="ECO:0007669"/>
    <property type="project" value="InterPro"/>
</dbReference>
<keyword evidence="3" id="KW-0238">DNA-binding</keyword>
<evidence type="ECO:0000313" key="9">
    <source>
        <dbReference type="Proteomes" id="UP001285354"/>
    </source>
</evidence>
<dbReference type="AlphaFoldDB" id="A0AAD9T7C0"/>
<keyword evidence="2" id="KW-0805">Transcription regulation</keyword>
<evidence type="ECO:0000256" key="2">
    <source>
        <dbReference type="ARBA" id="ARBA00023015"/>
    </source>
</evidence>
<dbReference type="Gene3D" id="4.10.240.10">
    <property type="entry name" value="Zn(2)-C6 fungal-type DNA-binding domain"/>
    <property type="match status" value="1"/>
</dbReference>
<sequence>MSPEMPGQRPSLSVAIKPPKHRKFRSSCDACSASKVRCDQGESQCLRCTNLGLRCNYSPSRRMGKPPASSRKLVTTCTYSSSVNIAAPKSNEQPRPAKRRQLSSPALTQEPLMSLPTRDQDHSGFNCSPMDNRGFNQQGDMFPIPTSSKICNAPGIDPLASSTLFDISFDFAVSSDDFQLSYNPYILSEESNNMEMSSIRTQDATSHSFQSFSFPSSSQPNQQPSPPSSTSSETPQIYSHNLDHSRVAPPCAYPTTSSFIEQVLVKSKAQLDHAHALLACSRPEDPHFALTLALTCINILRQYEGAVKAAPGLQAHRASDGSTASFLSTTDSYHIDAEEERIRIQTVAREVPKVQGLVDRYAEKYCFGSDGRRRKDVEVLYSTLEVFLRGRVMSTMRECINRLQR</sequence>
<dbReference type="SMART" id="SM00066">
    <property type="entry name" value="GAL4"/>
    <property type="match status" value="1"/>
</dbReference>
<dbReference type="InterPro" id="IPR013700">
    <property type="entry name" value="AflR"/>
</dbReference>
<dbReference type="Proteomes" id="UP001285354">
    <property type="component" value="Unassembled WGS sequence"/>
</dbReference>
<dbReference type="Pfam" id="PF00172">
    <property type="entry name" value="Zn_clus"/>
    <property type="match status" value="1"/>
</dbReference>
<evidence type="ECO:0000256" key="1">
    <source>
        <dbReference type="ARBA" id="ARBA00022723"/>
    </source>
</evidence>
<evidence type="ECO:0000259" key="7">
    <source>
        <dbReference type="PROSITE" id="PS50048"/>
    </source>
</evidence>